<feature type="transmembrane region" description="Helical" evidence="1">
    <location>
        <begin position="45"/>
        <end position="65"/>
    </location>
</feature>
<dbReference type="RefSeq" id="WP_002263445.1">
    <property type="nucleotide sequence ID" value="NZ_AHSR01000012.1"/>
</dbReference>
<feature type="transmembrane region" description="Helical" evidence="1">
    <location>
        <begin position="120"/>
        <end position="142"/>
    </location>
</feature>
<evidence type="ECO:0000313" key="2">
    <source>
        <dbReference type="EMBL" id="EMC25026.1"/>
    </source>
</evidence>
<feature type="transmembrane region" description="Helical" evidence="1">
    <location>
        <begin position="20"/>
        <end position="39"/>
    </location>
</feature>
<dbReference type="GeneID" id="93858638"/>
<keyword evidence="1" id="KW-0472">Membrane</keyword>
<keyword evidence="1" id="KW-0812">Transmembrane</keyword>
<dbReference type="Proteomes" id="UP000011676">
    <property type="component" value="Unassembled WGS sequence"/>
</dbReference>
<sequence length="146" mass="16275">MFQNLGKKKSKEEYKKSQQAIGSCLICIGGLLLVLSLSVSMSDFAAGFLIGISIGMNLLGIIAFTKTTTDKTLTRYYIAAYDERNKRIRSLTAQLTLAVLILLIVALVVLYAFWHIAFSYLITLMILLYGTIICGVLLRVFFNHLL</sequence>
<evidence type="ECO:0000313" key="3">
    <source>
        <dbReference type="Proteomes" id="UP000011676"/>
    </source>
</evidence>
<evidence type="ECO:0000256" key="1">
    <source>
        <dbReference type="SAM" id="Phobius"/>
    </source>
</evidence>
<organism evidence="2 3">
    <name type="scientific">Streptococcus mutans SM6</name>
    <dbReference type="NCBI Taxonomy" id="857119"/>
    <lineage>
        <taxon>Bacteria</taxon>
        <taxon>Bacillati</taxon>
        <taxon>Bacillota</taxon>
        <taxon>Bacilli</taxon>
        <taxon>Lactobacillales</taxon>
        <taxon>Streptococcaceae</taxon>
        <taxon>Streptococcus</taxon>
    </lineage>
</organism>
<proteinExistence type="predicted"/>
<name>A0A829BW72_STRMG</name>
<dbReference type="AlphaFoldDB" id="A0A829BW72"/>
<protein>
    <submittedName>
        <fullName evidence="2">Uncharacterized protein</fullName>
    </submittedName>
</protein>
<feature type="transmembrane region" description="Helical" evidence="1">
    <location>
        <begin position="95"/>
        <end position="114"/>
    </location>
</feature>
<reference evidence="2 3" key="1">
    <citation type="journal article" date="2013" name="Mol. Biol. Evol.">
        <title>Evolutionary and population genomics of the cavity causing bacteria Streptococcus mutans.</title>
        <authorList>
            <person name="Cornejo O.E."/>
            <person name="Lefebure T."/>
            <person name="Pavinski Bitar P.D."/>
            <person name="Lang P."/>
            <person name="Richards V.P."/>
            <person name="Eilertson K."/>
            <person name="Do T."/>
            <person name="Beighton D."/>
            <person name="Zeng L."/>
            <person name="Ahn S.J."/>
            <person name="Burne R.A."/>
            <person name="Siepel A."/>
            <person name="Bustamante C.D."/>
            <person name="Stanhope M.J."/>
        </authorList>
    </citation>
    <scope>NUCLEOTIDE SEQUENCE [LARGE SCALE GENOMIC DNA]</scope>
    <source>
        <strain evidence="2 3">SM6</strain>
    </source>
</reference>
<comment type="caution">
    <text evidence="2">The sequence shown here is derived from an EMBL/GenBank/DDBJ whole genome shotgun (WGS) entry which is preliminary data.</text>
</comment>
<gene>
    <name evidence="2" type="ORF">SMU82_03131</name>
</gene>
<keyword evidence="1" id="KW-1133">Transmembrane helix</keyword>
<accession>A0A829BW72</accession>
<dbReference type="EMBL" id="AHSR01000012">
    <property type="protein sequence ID" value="EMC25026.1"/>
    <property type="molecule type" value="Genomic_DNA"/>
</dbReference>